<proteinExistence type="predicted"/>
<feature type="domain" description="Hydantoinase B/oxoprolinase" evidence="1">
    <location>
        <begin position="9"/>
        <end position="530"/>
    </location>
</feature>
<dbReference type="EMBL" id="JMQA01000001">
    <property type="protein sequence ID" value="KFN12194.1"/>
    <property type="molecule type" value="Genomic_DNA"/>
</dbReference>
<evidence type="ECO:0000313" key="4">
    <source>
        <dbReference type="Proteomes" id="UP000029278"/>
    </source>
</evidence>
<evidence type="ECO:0000313" key="2">
    <source>
        <dbReference type="EMBL" id="KFN12194.1"/>
    </source>
</evidence>
<protein>
    <submittedName>
        <fullName evidence="2">Hydantoinase B/oxoprolinase family protein</fullName>
    </submittedName>
</protein>
<reference evidence="3 5" key="2">
    <citation type="submission" date="2019-11" db="EMBL/GenBank/DDBJ databases">
        <title>Draft genome sequences of five Paenibacillus species of dairy origin.</title>
        <authorList>
            <person name="Olajide A.M."/>
            <person name="Chen S."/>
            <person name="Lapointe G."/>
        </authorList>
    </citation>
    <scope>NUCLEOTIDE SEQUENCE [LARGE SCALE GENOMIC DNA]</scope>
    <source>
        <strain evidence="3 5">3CT49</strain>
    </source>
</reference>
<dbReference type="GO" id="GO:0017168">
    <property type="term" value="F:5-oxoprolinase (ATP-hydrolyzing) activity"/>
    <property type="evidence" value="ECO:0007669"/>
    <property type="project" value="TreeGrafter"/>
</dbReference>
<reference evidence="2 4" key="1">
    <citation type="submission" date="2014-04" db="EMBL/GenBank/DDBJ databases">
        <authorList>
            <person name="Bishop-Lilly K.A."/>
            <person name="Broomall S.M."/>
            <person name="Chain P.S."/>
            <person name="Chertkov O."/>
            <person name="Coyne S.R."/>
            <person name="Daligault H.E."/>
            <person name="Davenport K.W."/>
            <person name="Erkkila T."/>
            <person name="Frey K.G."/>
            <person name="Gibbons H.S."/>
            <person name="Gu W."/>
            <person name="Jaissle J."/>
            <person name="Johnson S.L."/>
            <person name="Koroleva G.I."/>
            <person name="Ladner J.T."/>
            <person name="Lo C.-C."/>
            <person name="Minogue T.D."/>
            <person name="Munk C."/>
            <person name="Palacios G.F."/>
            <person name="Redden C.L."/>
            <person name="Rosenzweig C.N."/>
            <person name="Scholz M.B."/>
            <person name="Teshima H."/>
            <person name="Xu Y."/>
        </authorList>
    </citation>
    <scope>NUCLEOTIDE SEQUENCE [LARGE SCALE GENOMIC DNA]</scope>
    <source>
        <strain evidence="2 4">8244</strain>
    </source>
</reference>
<name>A0A090ZLF0_PAEMA</name>
<dbReference type="Pfam" id="PF02538">
    <property type="entry name" value="Hydantoinase_B"/>
    <property type="match status" value="1"/>
</dbReference>
<gene>
    <name evidence="2" type="ORF">DJ90_1820</name>
    <name evidence="3" type="ORF">GNQ08_14070</name>
</gene>
<comment type="caution">
    <text evidence="2">The sequence shown here is derived from an EMBL/GenBank/DDBJ whole genome shotgun (WGS) entry which is preliminary data.</text>
</comment>
<keyword evidence="4" id="KW-1185">Reference proteome</keyword>
<accession>A0A090ZLF0</accession>
<dbReference type="EMBL" id="WNZZ01000009">
    <property type="protein sequence ID" value="MUG23525.1"/>
    <property type="molecule type" value="Genomic_DNA"/>
</dbReference>
<dbReference type="GO" id="GO:0005829">
    <property type="term" value="C:cytosol"/>
    <property type="evidence" value="ECO:0007669"/>
    <property type="project" value="TreeGrafter"/>
</dbReference>
<evidence type="ECO:0000313" key="5">
    <source>
        <dbReference type="Proteomes" id="UP000442469"/>
    </source>
</evidence>
<evidence type="ECO:0000313" key="3">
    <source>
        <dbReference type="EMBL" id="MUG23525.1"/>
    </source>
</evidence>
<sequence>MARPVNEWILSQVVGGTLDSVAEEMSAAVTRTARSPLFNEAHDFTTGVFDFIEGRTRLVAQAPGCTLHLYAVVSAVDELLDAFKNDLHPGDILLVNDPYYGGSHSLDWTIVMPVFHGRRPVLLPAVRSHMGDNGGPVAGGYNPRSRDIWQDGLRIPPLKLYERGEKRQDVFELITANNRLAHWLEGDLDAMIGACKLAAQRADMLLKRYGYTSVRQAIDQRIEYTERRVREEISSWPDGTYTAETYADHDFQGNRDIKVKATVTVSGSDLTIDFAGSAKQVPGFINSPLSNTTSFAFVAISTCCDESIPINEGYMNPVTVKAPLGSVVNPKPPAPCGHATACTGAEIAEAVLLAISQCAPERVGVNAHKLPLAYTNGQYQDGRPWVNLNFFGYTGGAGGAYETDGWGLYPPVMTGVILPSIEMNEIQYPSRVLKHEYTADYTGAGQWRGAPGLHVLIQHLEPSHTSVMMAGVRNTTRGLCGGEDAPSNLVVLHPGDKAPLEVRETAFHVPMNGGGIIEFHRAGGGGWGDPWQRDPRLVLEDVLSGFVSVEGARQDYGVIILEAGMDFILDHEGTDALRQKGKLGR</sequence>
<dbReference type="Proteomes" id="UP000442469">
    <property type="component" value="Unassembled WGS sequence"/>
</dbReference>
<dbReference type="HOGENOM" id="CLU_020413_1_0_9"/>
<dbReference type="STRING" id="44252.DJ90_1820"/>
<organism evidence="2 4">
    <name type="scientific">Paenibacillus macerans</name>
    <name type="common">Bacillus macerans</name>
    <dbReference type="NCBI Taxonomy" id="44252"/>
    <lineage>
        <taxon>Bacteria</taxon>
        <taxon>Bacillati</taxon>
        <taxon>Bacillota</taxon>
        <taxon>Bacilli</taxon>
        <taxon>Bacillales</taxon>
        <taxon>Paenibacillaceae</taxon>
        <taxon>Paenibacillus</taxon>
    </lineage>
</organism>
<dbReference type="GO" id="GO:0006749">
    <property type="term" value="P:glutathione metabolic process"/>
    <property type="evidence" value="ECO:0007669"/>
    <property type="project" value="TreeGrafter"/>
</dbReference>
<evidence type="ECO:0000259" key="1">
    <source>
        <dbReference type="Pfam" id="PF02538"/>
    </source>
</evidence>
<dbReference type="PATRIC" id="fig|44252.3.peg.16"/>
<dbReference type="InterPro" id="IPR045079">
    <property type="entry name" value="Oxoprolinase-like"/>
</dbReference>
<dbReference type="PANTHER" id="PTHR11365:SF23">
    <property type="entry name" value="HYPOTHETICAL 5-OXOPROLINASE (EUROFUNG)-RELATED"/>
    <property type="match status" value="1"/>
</dbReference>
<dbReference type="Proteomes" id="UP000029278">
    <property type="component" value="Unassembled WGS sequence"/>
</dbReference>
<dbReference type="OrthoDB" id="102473at2"/>
<dbReference type="RefSeq" id="WP_036624020.1">
    <property type="nucleotide sequence ID" value="NZ_CP086393.1"/>
</dbReference>
<dbReference type="GeneID" id="77008070"/>
<dbReference type="PANTHER" id="PTHR11365">
    <property type="entry name" value="5-OXOPROLINASE RELATED"/>
    <property type="match status" value="1"/>
</dbReference>
<dbReference type="InterPro" id="IPR003692">
    <property type="entry name" value="Hydantoinase_B"/>
</dbReference>
<dbReference type="AlphaFoldDB" id="A0A090ZLF0"/>